<dbReference type="Proteomes" id="UP000664904">
    <property type="component" value="Chromosome"/>
</dbReference>
<name>A0A975DG37_9GAMM</name>
<keyword evidence="2" id="KW-1185">Reference proteome</keyword>
<sequence length="184" mass="20820">MKWHVIPSTGVAVQLNKRVQAALQPEYQTTTTQIDEIANLWKAETCPKAFLPWLAWSQGIKEWDENWDESTQRAIVSASYEQHKHLGTRYAVVKALEPFAMDAKITEWFELEPKLPSGTFKVDVYVANRGIDLPLIKEVRTLVDRAKRKSVHYSLTVNLQCAIAIPASLISCSSNVITVFPLSH</sequence>
<protein>
    <submittedName>
        <fullName evidence="1">Phage tail protein I</fullName>
    </submittedName>
</protein>
<dbReference type="Pfam" id="PF09684">
    <property type="entry name" value="Tail_P2_I"/>
    <property type="match status" value="1"/>
</dbReference>
<evidence type="ECO:0000313" key="1">
    <source>
        <dbReference type="EMBL" id="QTH70934.1"/>
    </source>
</evidence>
<organism evidence="1 2">
    <name type="scientific">Pseudoalteromonas xiamenensis</name>
    <dbReference type="NCBI Taxonomy" id="882626"/>
    <lineage>
        <taxon>Bacteria</taxon>
        <taxon>Pseudomonadati</taxon>
        <taxon>Pseudomonadota</taxon>
        <taxon>Gammaproteobacteria</taxon>
        <taxon>Alteromonadales</taxon>
        <taxon>Pseudoalteromonadaceae</taxon>
        <taxon>Pseudoalteromonas</taxon>
    </lineage>
</organism>
<reference evidence="1" key="1">
    <citation type="submission" date="2021-03" db="EMBL/GenBank/DDBJ databases">
        <title>Complete Genome of Pseudoalteromonas xiamenensis STKMTI.2, a new potential marine bacterium producing anti-Vibrio compounds.</title>
        <authorList>
            <person name="Handayani D.P."/>
            <person name="Isnansetyo A."/>
            <person name="Istiqomah I."/>
            <person name="Jumina J."/>
        </authorList>
    </citation>
    <scope>NUCLEOTIDE SEQUENCE</scope>
    <source>
        <strain evidence="1">STKMTI.2</strain>
    </source>
</reference>
<evidence type="ECO:0000313" key="2">
    <source>
        <dbReference type="Proteomes" id="UP000664904"/>
    </source>
</evidence>
<proteinExistence type="predicted"/>
<dbReference type="EMBL" id="CP072133">
    <property type="protein sequence ID" value="QTH70934.1"/>
    <property type="molecule type" value="Genomic_DNA"/>
</dbReference>
<dbReference type="AlphaFoldDB" id="A0A975DG37"/>
<accession>A0A975DG37</accession>
<dbReference type="KEGG" id="pxi:J5O05_13780"/>
<dbReference type="NCBIfam" id="TIGR01634">
    <property type="entry name" value="tail_P2_I"/>
    <property type="match status" value="1"/>
</dbReference>
<dbReference type="InterPro" id="IPR006521">
    <property type="entry name" value="Tail_protein_I"/>
</dbReference>
<dbReference type="RefSeq" id="WP_208842572.1">
    <property type="nucleotide sequence ID" value="NZ_CP072133.1"/>
</dbReference>
<gene>
    <name evidence="1" type="ORF">J5O05_13780</name>
</gene>